<keyword evidence="5" id="KW-0949">S-adenosyl-L-methionine</keyword>
<comment type="similarity">
    <text evidence="1">Belongs to the N(4)/N(6)-methyltransferase family.</text>
</comment>
<dbReference type="InterPro" id="IPR003356">
    <property type="entry name" value="DNA_methylase_A-5"/>
</dbReference>
<dbReference type="EMBL" id="CZAO01000012">
    <property type="protein sequence ID" value="CUP89684.1"/>
    <property type="molecule type" value="Genomic_DNA"/>
</dbReference>
<evidence type="ECO:0000256" key="6">
    <source>
        <dbReference type="ARBA" id="ARBA00022747"/>
    </source>
</evidence>
<evidence type="ECO:0000256" key="2">
    <source>
        <dbReference type="ARBA" id="ARBA00011900"/>
    </source>
</evidence>
<evidence type="ECO:0000313" key="9">
    <source>
        <dbReference type="EMBL" id="CUP89684.1"/>
    </source>
</evidence>
<keyword evidence="3" id="KW-0489">Methyltransferase</keyword>
<dbReference type="InterPro" id="IPR029063">
    <property type="entry name" value="SAM-dependent_MTases_sf"/>
</dbReference>
<accession>A0A174RVM9</accession>
<dbReference type="GO" id="GO:0008170">
    <property type="term" value="F:N-methyltransferase activity"/>
    <property type="evidence" value="ECO:0007669"/>
    <property type="project" value="InterPro"/>
</dbReference>
<evidence type="ECO:0000256" key="1">
    <source>
        <dbReference type="ARBA" id="ARBA00006594"/>
    </source>
</evidence>
<keyword evidence="6" id="KW-0680">Restriction system</keyword>
<dbReference type="Proteomes" id="UP000095766">
    <property type="component" value="Unassembled WGS sequence"/>
</dbReference>
<feature type="domain" description="DNA methylase adenine-specific" evidence="8">
    <location>
        <begin position="85"/>
        <end position="192"/>
    </location>
</feature>
<gene>
    <name evidence="9" type="ORF">ERS852510_02598</name>
</gene>
<dbReference type="PANTHER" id="PTHR42933">
    <property type="entry name" value="SLR6095 PROTEIN"/>
    <property type="match status" value="1"/>
</dbReference>
<protein>
    <recommendedName>
        <fullName evidence="2">site-specific DNA-methyltransferase (adenine-specific)</fullName>
        <ecNumber evidence="2">2.1.1.72</ecNumber>
    </recommendedName>
</protein>
<name>A0A174RVM9_BACUN</name>
<dbReference type="GO" id="GO:0003677">
    <property type="term" value="F:DNA binding"/>
    <property type="evidence" value="ECO:0007669"/>
    <property type="project" value="InterPro"/>
</dbReference>
<dbReference type="EC" id="2.1.1.72" evidence="2"/>
<reference evidence="9 10" key="1">
    <citation type="submission" date="2015-09" db="EMBL/GenBank/DDBJ databases">
        <authorList>
            <consortium name="Pathogen Informatics"/>
        </authorList>
    </citation>
    <scope>NUCLEOTIDE SEQUENCE [LARGE SCALE GENOMIC DNA]</scope>
    <source>
        <strain evidence="9 10">2789STDY5834898</strain>
    </source>
</reference>
<dbReference type="Pfam" id="PF02384">
    <property type="entry name" value="N6_Mtase"/>
    <property type="match status" value="1"/>
</dbReference>
<evidence type="ECO:0000256" key="5">
    <source>
        <dbReference type="ARBA" id="ARBA00022691"/>
    </source>
</evidence>
<sequence length="256" mass="29702">MARYEVPLKIRPLEKAICEFAGINGYEPMNVFTDFLRYVIHGFSPGAPPLKDWRYKRQQNDAFIKMFAEWAQLMQKQLETVPWYDAFGDLFMALSSRKGQQAQGQFFTPVHICDLMVMCTETKEKKTRQRINDPTCGSGRLLLAYHVRNLGNYLIGEDISRTCCLMTVCNMLIHGCVGEVIHHDCLQPENFMNGWVVNPFLTQSGIPSIRRMSEEEYRANRNMSVVPIIERKEKLHKMRPLHSRQTSTGFINFKNI</sequence>
<dbReference type="GO" id="GO:0009007">
    <property type="term" value="F:site-specific DNA-methyltransferase (adenine-specific) activity"/>
    <property type="evidence" value="ECO:0007669"/>
    <property type="project" value="UniProtKB-EC"/>
</dbReference>
<evidence type="ECO:0000256" key="7">
    <source>
        <dbReference type="ARBA" id="ARBA00047942"/>
    </source>
</evidence>
<dbReference type="InterPro" id="IPR051537">
    <property type="entry name" value="DNA_Adenine_Mtase"/>
</dbReference>
<comment type="catalytic activity">
    <reaction evidence="7">
        <text>a 2'-deoxyadenosine in DNA + S-adenosyl-L-methionine = an N(6)-methyl-2'-deoxyadenosine in DNA + S-adenosyl-L-homocysteine + H(+)</text>
        <dbReference type="Rhea" id="RHEA:15197"/>
        <dbReference type="Rhea" id="RHEA-COMP:12418"/>
        <dbReference type="Rhea" id="RHEA-COMP:12419"/>
        <dbReference type="ChEBI" id="CHEBI:15378"/>
        <dbReference type="ChEBI" id="CHEBI:57856"/>
        <dbReference type="ChEBI" id="CHEBI:59789"/>
        <dbReference type="ChEBI" id="CHEBI:90615"/>
        <dbReference type="ChEBI" id="CHEBI:90616"/>
        <dbReference type="EC" id="2.1.1.72"/>
    </reaction>
</comment>
<dbReference type="PRINTS" id="PR00507">
    <property type="entry name" value="N12N6MTFRASE"/>
</dbReference>
<evidence type="ECO:0000313" key="10">
    <source>
        <dbReference type="Proteomes" id="UP000095766"/>
    </source>
</evidence>
<dbReference type="RefSeq" id="WP_057253538.1">
    <property type="nucleotide sequence ID" value="NZ_CZAO01000012.1"/>
</dbReference>
<evidence type="ECO:0000256" key="4">
    <source>
        <dbReference type="ARBA" id="ARBA00022679"/>
    </source>
</evidence>
<dbReference type="AlphaFoldDB" id="A0A174RVM9"/>
<dbReference type="SUPFAM" id="SSF53335">
    <property type="entry name" value="S-adenosyl-L-methionine-dependent methyltransferases"/>
    <property type="match status" value="1"/>
</dbReference>
<dbReference type="Gene3D" id="3.40.50.150">
    <property type="entry name" value="Vaccinia Virus protein VP39"/>
    <property type="match status" value="1"/>
</dbReference>
<dbReference type="GO" id="GO:0009307">
    <property type="term" value="P:DNA restriction-modification system"/>
    <property type="evidence" value="ECO:0007669"/>
    <property type="project" value="UniProtKB-KW"/>
</dbReference>
<dbReference type="GO" id="GO:0032259">
    <property type="term" value="P:methylation"/>
    <property type="evidence" value="ECO:0007669"/>
    <property type="project" value="UniProtKB-KW"/>
</dbReference>
<evidence type="ECO:0000256" key="3">
    <source>
        <dbReference type="ARBA" id="ARBA00022603"/>
    </source>
</evidence>
<evidence type="ECO:0000259" key="8">
    <source>
        <dbReference type="Pfam" id="PF02384"/>
    </source>
</evidence>
<keyword evidence="4" id="KW-0808">Transferase</keyword>
<proteinExistence type="inferred from homology"/>
<dbReference type="PANTHER" id="PTHR42933:SF4">
    <property type="entry name" value="TYPE I RESTRICTION ENZYME ECOKI METHYLASE SUBUNIT"/>
    <property type="match status" value="1"/>
</dbReference>
<organism evidence="9 10">
    <name type="scientific">Bacteroides uniformis</name>
    <dbReference type="NCBI Taxonomy" id="820"/>
    <lineage>
        <taxon>Bacteria</taxon>
        <taxon>Pseudomonadati</taxon>
        <taxon>Bacteroidota</taxon>
        <taxon>Bacteroidia</taxon>
        <taxon>Bacteroidales</taxon>
        <taxon>Bacteroidaceae</taxon>
        <taxon>Bacteroides</taxon>
    </lineage>
</organism>